<gene>
    <name evidence="1" type="ORF">ACFSJ0_41780</name>
</gene>
<reference evidence="2" key="1">
    <citation type="journal article" date="2019" name="Int. J. Syst. Evol. Microbiol.">
        <title>The Global Catalogue of Microorganisms (GCM) 10K type strain sequencing project: providing services to taxonomists for standard genome sequencing and annotation.</title>
        <authorList>
            <consortium name="The Broad Institute Genomics Platform"/>
            <consortium name="The Broad Institute Genome Sequencing Center for Infectious Disease"/>
            <person name="Wu L."/>
            <person name="Ma J."/>
        </authorList>
    </citation>
    <scope>NUCLEOTIDE SEQUENCE [LARGE SCALE GENOMIC DNA]</scope>
    <source>
        <strain evidence="2">CGMCC 1.15399</strain>
    </source>
</reference>
<protein>
    <submittedName>
        <fullName evidence="1">DUF6758 family protein</fullName>
    </submittedName>
</protein>
<organism evidence="1 2">
    <name type="scientific">Nonomuraea guangzhouensis</name>
    <dbReference type="NCBI Taxonomy" id="1291555"/>
    <lineage>
        <taxon>Bacteria</taxon>
        <taxon>Bacillati</taxon>
        <taxon>Actinomycetota</taxon>
        <taxon>Actinomycetes</taxon>
        <taxon>Streptosporangiales</taxon>
        <taxon>Streptosporangiaceae</taxon>
        <taxon>Nonomuraea</taxon>
    </lineage>
</organism>
<name>A0ABW4GMB5_9ACTN</name>
<sequence length="208" mass="21730">MKGVPTCPRCFGSLHGPSAWSSAWRCDAHGDVLPYQPPWPPSARAVEVMRKSSMVPVWLPWPLPPGWLVTGFAEAGDERTGGRASVVALCGPSLTQGPADLLVIAEEPGVGLGAAFAGLGGPDPGEGFDSGPPNAKIEVLGHPTALWCVSAAADRAVYAGEARGNWLWTIAWPAEAGALIGLAELSLHDLRDLELDLPFGAFSPRLGH</sequence>
<proteinExistence type="predicted"/>
<dbReference type="Pfam" id="PF20544">
    <property type="entry name" value="DUF6758"/>
    <property type="match status" value="1"/>
</dbReference>
<keyword evidence="2" id="KW-1185">Reference proteome</keyword>
<dbReference type="EMBL" id="JBHUCM010000039">
    <property type="protein sequence ID" value="MFD1543633.1"/>
    <property type="molecule type" value="Genomic_DNA"/>
</dbReference>
<dbReference type="RefSeq" id="WP_219538169.1">
    <property type="nucleotide sequence ID" value="NZ_JAHKRM010000044.1"/>
</dbReference>
<comment type="caution">
    <text evidence="1">The sequence shown here is derived from an EMBL/GenBank/DDBJ whole genome shotgun (WGS) entry which is preliminary data.</text>
</comment>
<dbReference type="Proteomes" id="UP001597097">
    <property type="component" value="Unassembled WGS sequence"/>
</dbReference>
<dbReference type="InterPro" id="IPR046646">
    <property type="entry name" value="DUF6758"/>
</dbReference>
<evidence type="ECO:0000313" key="2">
    <source>
        <dbReference type="Proteomes" id="UP001597097"/>
    </source>
</evidence>
<accession>A0ABW4GMB5</accession>
<evidence type="ECO:0000313" key="1">
    <source>
        <dbReference type="EMBL" id="MFD1543633.1"/>
    </source>
</evidence>